<accession>A0AA39KAC0</accession>
<dbReference type="AlphaFoldDB" id="A0AA39KAC0"/>
<organism evidence="1 2">
    <name type="scientific">Armillaria tabescens</name>
    <name type="common">Ringless honey mushroom</name>
    <name type="synonym">Agaricus tabescens</name>
    <dbReference type="NCBI Taxonomy" id="1929756"/>
    <lineage>
        <taxon>Eukaryota</taxon>
        <taxon>Fungi</taxon>
        <taxon>Dikarya</taxon>
        <taxon>Basidiomycota</taxon>
        <taxon>Agaricomycotina</taxon>
        <taxon>Agaricomycetes</taxon>
        <taxon>Agaricomycetidae</taxon>
        <taxon>Agaricales</taxon>
        <taxon>Marasmiineae</taxon>
        <taxon>Physalacriaceae</taxon>
        <taxon>Desarmillaria</taxon>
    </lineage>
</organism>
<evidence type="ECO:0008006" key="3">
    <source>
        <dbReference type="Google" id="ProtNLM"/>
    </source>
</evidence>
<dbReference type="SUPFAM" id="SSF52047">
    <property type="entry name" value="RNI-like"/>
    <property type="match status" value="1"/>
</dbReference>
<dbReference type="Gene3D" id="3.80.10.10">
    <property type="entry name" value="Ribonuclease Inhibitor"/>
    <property type="match status" value="1"/>
</dbReference>
<dbReference type="GeneID" id="85365934"/>
<dbReference type="RefSeq" id="XP_060329811.1">
    <property type="nucleotide sequence ID" value="XM_060482386.1"/>
</dbReference>
<gene>
    <name evidence="1" type="ORF">EV420DRAFT_498637</name>
</gene>
<dbReference type="Proteomes" id="UP001175211">
    <property type="component" value="Unassembled WGS sequence"/>
</dbReference>
<evidence type="ECO:0000313" key="2">
    <source>
        <dbReference type="Proteomes" id="UP001175211"/>
    </source>
</evidence>
<proteinExistence type="predicted"/>
<evidence type="ECO:0000313" key="1">
    <source>
        <dbReference type="EMBL" id="KAK0457499.1"/>
    </source>
</evidence>
<reference evidence="1" key="1">
    <citation type="submission" date="2023-06" db="EMBL/GenBank/DDBJ databases">
        <authorList>
            <consortium name="Lawrence Berkeley National Laboratory"/>
            <person name="Ahrendt S."/>
            <person name="Sahu N."/>
            <person name="Indic B."/>
            <person name="Wong-Bajracharya J."/>
            <person name="Merenyi Z."/>
            <person name="Ke H.-M."/>
            <person name="Monk M."/>
            <person name="Kocsube S."/>
            <person name="Drula E."/>
            <person name="Lipzen A."/>
            <person name="Balint B."/>
            <person name="Henrissat B."/>
            <person name="Andreopoulos B."/>
            <person name="Martin F.M."/>
            <person name="Harder C.B."/>
            <person name="Rigling D."/>
            <person name="Ford K.L."/>
            <person name="Foster G.D."/>
            <person name="Pangilinan J."/>
            <person name="Papanicolaou A."/>
            <person name="Barry K."/>
            <person name="LaButti K."/>
            <person name="Viragh M."/>
            <person name="Koriabine M."/>
            <person name="Yan M."/>
            <person name="Riley R."/>
            <person name="Champramary S."/>
            <person name="Plett K.L."/>
            <person name="Tsai I.J."/>
            <person name="Slot J."/>
            <person name="Sipos G."/>
            <person name="Plett J."/>
            <person name="Nagy L.G."/>
            <person name="Grigoriev I.V."/>
        </authorList>
    </citation>
    <scope>NUCLEOTIDE SEQUENCE</scope>
    <source>
        <strain evidence="1">CCBAS 213</strain>
    </source>
</reference>
<sequence>MHRIFTVPELVIAILTEFSQTHRLAYGPLTVCKNWADITMDLIWREVCDPSLIFDLLAPVGDLLMPVGEQSEGDDGTYEFEFSFESLPTPSGWARFDIYRRRIHVLDNMILCATYRHVINDVAVLRPDAIPFLPNLTELAWSCPNGDLWRESVFFMHEGITKLTLKLREVETYGTILQYFEHIASRMSRLQSFALDFSDRGVNASQARIGPALAWLLPKLRFLKTLILSPSTDLYTVICSTASLPNLETIDIHIEPHMSKSSFIISSPTSPITLSSKLQSLTLAIPYPDATTHIFCTEFAVMTKLSLQSHKPESQISTRKLTMAISLRCKSLRDISLLSNALHLTGDKLDLSPDERITLADIQPLFGCRNVIRFSIDHPCPLQLTNSDIRHILQNWEMLSELSLNPSPIYLSPSDVSHTYSDWETLAFVVEHGRNLEGLGLYLNGYAKVPPHTGMPPLPKLKKLSVGTSKLPSKMRDVLGPVMFLSRFLTLQCWFHYSYECPDRAGWDILGDLPDSFIQVRMEERELARTRVC</sequence>
<name>A0AA39KAC0_ARMTA</name>
<keyword evidence="2" id="KW-1185">Reference proteome</keyword>
<comment type="caution">
    <text evidence="1">The sequence shown here is derived from an EMBL/GenBank/DDBJ whole genome shotgun (WGS) entry which is preliminary data.</text>
</comment>
<dbReference type="EMBL" id="JAUEPS010000021">
    <property type="protein sequence ID" value="KAK0457499.1"/>
    <property type="molecule type" value="Genomic_DNA"/>
</dbReference>
<protein>
    <recommendedName>
        <fullName evidence="3">F-box domain-containing protein</fullName>
    </recommendedName>
</protein>
<dbReference type="InterPro" id="IPR032675">
    <property type="entry name" value="LRR_dom_sf"/>
</dbReference>